<feature type="region of interest" description="Disordered" evidence="3">
    <location>
        <begin position="76"/>
        <end position="98"/>
    </location>
</feature>
<dbReference type="EMBL" id="JAGRRH010000004">
    <property type="protein sequence ID" value="KAG7370702.1"/>
    <property type="molecule type" value="Genomic_DNA"/>
</dbReference>
<dbReference type="GO" id="GO:0070402">
    <property type="term" value="F:NADPH binding"/>
    <property type="evidence" value="ECO:0007669"/>
    <property type="project" value="TreeGrafter"/>
</dbReference>
<evidence type="ECO:0000256" key="1">
    <source>
        <dbReference type="ARBA" id="ARBA00022857"/>
    </source>
</evidence>
<name>A0A9K3LYV9_9STRA</name>
<dbReference type="GO" id="GO:0035925">
    <property type="term" value="F:mRNA 3'-UTR AU-rich region binding"/>
    <property type="evidence" value="ECO:0007669"/>
    <property type="project" value="TreeGrafter"/>
</dbReference>
<dbReference type="GO" id="GO:0005829">
    <property type="term" value="C:cytosol"/>
    <property type="evidence" value="ECO:0007669"/>
    <property type="project" value="TreeGrafter"/>
</dbReference>
<keyword evidence="2" id="KW-0560">Oxidoreductase</keyword>
<dbReference type="Pfam" id="PF08240">
    <property type="entry name" value="ADH_N"/>
    <property type="match status" value="1"/>
</dbReference>
<dbReference type="OrthoDB" id="48317at2759"/>
<accession>A0A9K3LYV9</accession>
<dbReference type="InterPro" id="IPR013154">
    <property type="entry name" value="ADH-like_N"/>
</dbReference>
<dbReference type="InterPro" id="IPR047618">
    <property type="entry name" value="QOR-like"/>
</dbReference>
<proteinExistence type="predicted"/>
<dbReference type="AlphaFoldDB" id="A0A9K3LYV9"/>
<keyword evidence="1" id="KW-0521">NADP</keyword>
<keyword evidence="6" id="KW-1185">Reference proteome</keyword>
<dbReference type="InterPro" id="IPR020843">
    <property type="entry name" value="ER"/>
</dbReference>
<protein>
    <submittedName>
        <fullName evidence="5">NADPH-quinone reductase</fullName>
    </submittedName>
</protein>
<evidence type="ECO:0000313" key="6">
    <source>
        <dbReference type="Proteomes" id="UP000693970"/>
    </source>
</evidence>
<dbReference type="Proteomes" id="UP000693970">
    <property type="component" value="Unassembled WGS sequence"/>
</dbReference>
<dbReference type="CDD" id="cd05286">
    <property type="entry name" value="QOR2"/>
    <property type="match status" value="1"/>
</dbReference>
<evidence type="ECO:0000256" key="3">
    <source>
        <dbReference type="SAM" id="MobiDB-lite"/>
    </source>
</evidence>
<gene>
    <name evidence="5" type="ORF">IV203_019272</name>
</gene>
<reference evidence="5" key="2">
    <citation type="submission" date="2021-04" db="EMBL/GenBank/DDBJ databases">
        <authorList>
            <person name="Podell S."/>
        </authorList>
    </citation>
    <scope>NUCLEOTIDE SEQUENCE</scope>
    <source>
        <strain evidence="5">Hildebrandi</strain>
    </source>
</reference>
<reference evidence="5" key="1">
    <citation type="journal article" date="2021" name="Sci. Rep.">
        <title>Diploid genomic architecture of Nitzschia inconspicua, an elite biomass production diatom.</title>
        <authorList>
            <person name="Oliver A."/>
            <person name="Podell S."/>
            <person name="Pinowska A."/>
            <person name="Traller J.C."/>
            <person name="Smith S.R."/>
            <person name="McClure R."/>
            <person name="Beliaev A."/>
            <person name="Bohutskyi P."/>
            <person name="Hill E.A."/>
            <person name="Rabines A."/>
            <person name="Zheng H."/>
            <person name="Allen L.Z."/>
            <person name="Kuo A."/>
            <person name="Grigoriev I.V."/>
            <person name="Allen A.E."/>
            <person name="Hazlebeck D."/>
            <person name="Allen E.E."/>
        </authorList>
    </citation>
    <scope>NUCLEOTIDE SEQUENCE</scope>
    <source>
        <strain evidence="5">Hildebrandi</strain>
    </source>
</reference>
<organism evidence="5 6">
    <name type="scientific">Nitzschia inconspicua</name>
    <dbReference type="NCBI Taxonomy" id="303405"/>
    <lineage>
        <taxon>Eukaryota</taxon>
        <taxon>Sar</taxon>
        <taxon>Stramenopiles</taxon>
        <taxon>Ochrophyta</taxon>
        <taxon>Bacillariophyta</taxon>
        <taxon>Bacillariophyceae</taxon>
        <taxon>Bacillariophycidae</taxon>
        <taxon>Bacillariales</taxon>
        <taxon>Bacillariaceae</taxon>
        <taxon>Nitzschia</taxon>
    </lineage>
</organism>
<dbReference type="PANTHER" id="PTHR48106">
    <property type="entry name" value="QUINONE OXIDOREDUCTASE PIG3-RELATED"/>
    <property type="match status" value="1"/>
</dbReference>
<comment type="caution">
    <text evidence="5">The sequence shown here is derived from an EMBL/GenBank/DDBJ whole genome shotgun (WGS) entry which is preliminary data.</text>
</comment>
<dbReference type="SMART" id="SM00829">
    <property type="entry name" value="PKS_ER"/>
    <property type="match status" value="1"/>
</dbReference>
<sequence length="730" mass="79124">MTDKNQEQGLDLTASQINNIGVEWYRSGELTTAFQFFYHAIERFKAGRTSAVPPATTAFANVSSDVDVILLHATTSHENTNGSPSSSAPQTESPSTPRTRLESIFANTLLFQEQAYRCPFRISYSGESQHYYFSPEPTQDYILCSCIAVFNMAITVHAMDDATAAANHIQDRHQKVQGLFAHCLQLLSLVLDPMPLPPPTQQHTIPVSPTIPQAQRDFPRTVENRRKNVFLALSRSSSENDRSSSCPSLSFSPSSLNAVALATCDLLGMACLNNLIVMTVESEVPSDCVSSRNMHLETLLRTVTSIRGQRYGEDSDIMAVMARLADMFLIAVFFLLKFPPGPGAAAASYFYERSHRLNRCIESKKIMLSSVFSRSRVAPSFVSASKRCFSAIPETMKAAVVREVGDADALIVETDFPTPKIGPGQVIVKNEYAGINFIDTYHRKGLYPRDLPFVGGQEGGGTVAAVSEEAAAQGIKVGDRVSYSVLGTYSEYTAVPAAKLLPVPDGVELDVATSCVVQGLTAHYLTSSAHADLIKPGEWCLIHGVGGGTCQWAAQMAKIRGFKVIGTVSKGKADVAEGLGCDELIVLDEVAGASYEDYESVDIVARVKEVTGGEGVKCVIDGIGKSTVDISIDSLARRGIFVSFGNASGSVPAFPVLRLIGKSAYVTRPKLLDYIVTRDELVWRADEIFGWLKDGKLKVSVDTVFSLDDAAEGHKYLEAGKSKGKVLYKI</sequence>
<feature type="domain" description="Enoyl reductase (ER)" evidence="4">
    <location>
        <begin position="405"/>
        <end position="728"/>
    </location>
</feature>
<dbReference type="GO" id="GO:0003960">
    <property type="term" value="F:quinone reductase (NADPH) activity"/>
    <property type="evidence" value="ECO:0007669"/>
    <property type="project" value="InterPro"/>
</dbReference>
<evidence type="ECO:0000313" key="5">
    <source>
        <dbReference type="EMBL" id="KAG7370702.1"/>
    </source>
</evidence>
<evidence type="ECO:0000256" key="2">
    <source>
        <dbReference type="ARBA" id="ARBA00023002"/>
    </source>
</evidence>
<dbReference type="PANTHER" id="PTHR48106:SF13">
    <property type="entry name" value="QUINONE OXIDOREDUCTASE-RELATED"/>
    <property type="match status" value="1"/>
</dbReference>
<evidence type="ECO:0000259" key="4">
    <source>
        <dbReference type="SMART" id="SM00829"/>
    </source>
</evidence>
<dbReference type="Pfam" id="PF13602">
    <property type="entry name" value="ADH_zinc_N_2"/>
    <property type="match status" value="1"/>
</dbReference>